<proteinExistence type="predicted"/>
<evidence type="ECO:0000313" key="1">
    <source>
        <dbReference type="EMBL" id="SEB11184.1"/>
    </source>
</evidence>
<dbReference type="AlphaFoldDB" id="A0A1H4GNL8"/>
<evidence type="ECO:0000313" key="2">
    <source>
        <dbReference type="Proteomes" id="UP000199397"/>
    </source>
</evidence>
<dbReference type="EMBL" id="FNQP01000037">
    <property type="protein sequence ID" value="SEB11184.1"/>
    <property type="molecule type" value="Genomic_DNA"/>
</dbReference>
<sequence>MQELDFHEVADEFVNLANKLSEEWAPNFLSAAILYAAARYNAFHFRETLGDEDKEAAAIEYYTEQYRKMLKENLHEMRHGVPHE</sequence>
<gene>
    <name evidence="1" type="ORF">SAMN05660964_03607</name>
</gene>
<dbReference type="OrthoDB" id="6089498at2"/>
<name>A0A1H4GNL8_9GAMM</name>
<dbReference type="Gene3D" id="1.10.287.3020">
    <property type="match status" value="1"/>
</dbReference>
<dbReference type="STRING" id="525918.SAMN05660964_03607"/>
<keyword evidence="2" id="KW-1185">Reference proteome</keyword>
<protein>
    <recommendedName>
        <fullName evidence="3">DUF3144 domain-containing protein</fullName>
    </recommendedName>
</protein>
<dbReference type="InterPro" id="IPR021490">
    <property type="entry name" value="DUF3144"/>
</dbReference>
<reference evidence="1 2" key="1">
    <citation type="submission" date="2016-10" db="EMBL/GenBank/DDBJ databases">
        <authorList>
            <person name="de Groot N.N."/>
        </authorList>
    </citation>
    <scope>NUCLEOTIDE SEQUENCE [LARGE SCALE GENOMIC DNA]</scope>
    <source>
        <strain evidence="1 2">DSM 21228</strain>
    </source>
</reference>
<accession>A0A1H4GNL8</accession>
<organism evidence="1 2">
    <name type="scientific">Thiothrix caldifontis</name>
    <dbReference type="NCBI Taxonomy" id="525918"/>
    <lineage>
        <taxon>Bacteria</taxon>
        <taxon>Pseudomonadati</taxon>
        <taxon>Pseudomonadota</taxon>
        <taxon>Gammaproteobacteria</taxon>
        <taxon>Thiotrichales</taxon>
        <taxon>Thiotrichaceae</taxon>
        <taxon>Thiothrix</taxon>
    </lineage>
</organism>
<evidence type="ECO:0008006" key="3">
    <source>
        <dbReference type="Google" id="ProtNLM"/>
    </source>
</evidence>
<dbReference type="Pfam" id="PF11342">
    <property type="entry name" value="DUF3144"/>
    <property type="match status" value="1"/>
</dbReference>
<dbReference type="Proteomes" id="UP000199397">
    <property type="component" value="Unassembled WGS sequence"/>
</dbReference>
<dbReference type="RefSeq" id="WP_093070883.1">
    <property type="nucleotide sequence ID" value="NZ_FNQP01000037.1"/>
</dbReference>